<accession>A0A4U5LNQ5</accession>
<evidence type="ECO:0000259" key="2">
    <source>
        <dbReference type="Pfam" id="PF15481"/>
    </source>
</evidence>
<protein>
    <recommendedName>
        <fullName evidence="2">Chondroitin proteoglycan 4 domain-containing protein</fullName>
    </recommendedName>
</protein>
<name>A0A4U5LNQ5_STECR</name>
<evidence type="ECO:0000313" key="3">
    <source>
        <dbReference type="EMBL" id="TKR57526.1"/>
    </source>
</evidence>
<organism evidence="3 4">
    <name type="scientific">Steinernema carpocapsae</name>
    <name type="common">Entomopathogenic nematode</name>
    <dbReference type="NCBI Taxonomy" id="34508"/>
    <lineage>
        <taxon>Eukaryota</taxon>
        <taxon>Metazoa</taxon>
        <taxon>Ecdysozoa</taxon>
        <taxon>Nematoda</taxon>
        <taxon>Chromadorea</taxon>
        <taxon>Rhabditida</taxon>
        <taxon>Tylenchina</taxon>
        <taxon>Panagrolaimomorpha</taxon>
        <taxon>Strongyloidoidea</taxon>
        <taxon>Steinernematidae</taxon>
        <taxon>Steinernema</taxon>
    </lineage>
</organism>
<evidence type="ECO:0000256" key="1">
    <source>
        <dbReference type="SAM" id="SignalP"/>
    </source>
</evidence>
<reference evidence="3 4" key="2">
    <citation type="journal article" date="2019" name="G3 (Bethesda)">
        <title>Hybrid Assembly of the Genome of the Entomopathogenic Nematode Steinernema carpocapsae Identifies the X-Chromosome.</title>
        <authorList>
            <person name="Serra L."/>
            <person name="Macchietto M."/>
            <person name="Macias-Munoz A."/>
            <person name="McGill C.J."/>
            <person name="Rodriguez I.M."/>
            <person name="Rodriguez B."/>
            <person name="Murad R."/>
            <person name="Mortazavi A."/>
        </authorList>
    </citation>
    <scope>NUCLEOTIDE SEQUENCE [LARGE SCALE GENOMIC DNA]</scope>
    <source>
        <strain evidence="3 4">ALL</strain>
    </source>
</reference>
<keyword evidence="1" id="KW-0732">Signal</keyword>
<dbReference type="InterPro" id="IPR029153">
    <property type="entry name" value="CPG4"/>
</dbReference>
<feature type="domain" description="Chondroitin proteoglycan 4" evidence="2">
    <location>
        <begin position="35"/>
        <end position="122"/>
    </location>
</feature>
<dbReference type="Pfam" id="PF15481">
    <property type="entry name" value="CPG4"/>
    <property type="match status" value="1"/>
</dbReference>
<dbReference type="OrthoDB" id="5826574at2759"/>
<comment type="caution">
    <text evidence="3">The sequence shown here is derived from an EMBL/GenBank/DDBJ whole genome shotgun (WGS) entry which is preliminary data.</text>
</comment>
<sequence length="208" mass="24075">MVLPHGRHLLVTVILVLQCAGILAQLGDQSKMTDCLKTCLKPLMKINRSFTYQFLNFDKVCDTLEKSQGCVSKCTVHDQKAFYQFTSFFRLHCIEFEEELEDQMSCLRMVVAQVDKKCTSKCGIKTDKSMSKEQKMKLTCQQVECNTLCYFENFTKLCPDARDVLMRINVRQTQELAMVTTDEQISKMEAECQNIHNLNYMKMKFVAI</sequence>
<dbReference type="EMBL" id="AZBU02000015">
    <property type="protein sequence ID" value="TKR57526.1"/>
    <property type="molecule type" value="Genomic_DNA"/>
</dbReference>
<evidence type="ECO:0000313" key="4">
    <source>
        <dbReference type="Proteomes" id="UP000298663"/>
    </source>
</evidence>
<dbReference type="STRING" id="34508.A0A4U5LNQ5"/>
<gene>
    <name evidence="3" type="ORF">L596_030778</name>
</gene>
<proteinExistence type="predicted"/>
<keyword evidence="4" id="KW-1185">Reference proteome</keyword>
<feature type="chain" id="PRO_5020746659" description="Chondroitin proteoglycan 4 domain-containing protein" evidence="1">
    <location>
        <begin position="25"/>
        <end position="208"/>
    </location>
</feature>
<dbReference type="AlphaFoldDB" id="A0A4U5LNQ5"/>
<reference evidence="3 4" key="1">
    <citation type="journal article" date="2015" name="Genome Biol.">
        <title>Comparative genomics of Steinernema reveals deeply conserved gene regulatory networks.</title>
        <authorList>
            <person name="Dillman A.R."/>
            <person name="Macchietto M."/>
            <person name="Porter C.F."/>
            <person name="Rogers A."/>
            <person name="Williams B."/>
            <person name="Antoshechkin I."/>
            <person name="Lee M.M."/>
            <person name="Goodwin Z."/>
            <person name="Lu X."/>
            <person name="Lewis E.E."/>
            <person name="Goodrich-Blair H."/>
            <person name="Stock S.P."/>
            <person name="Adams B.J."/>
            <person name="Sternberg P.W."/>
            <person name="Mortazavi A."/>
        </authorList>
    </citation>
    <scope>NUCLEOTIDE SEQUENCE [LARGE SCALE GENOMIC DNA]</scope>
    <source>
        <strain evidence="3 4">ALL</strain>
    </source>
</reference>
<dbReference type="Proteomes" id="UP000298663">
    <property type="component" value="Unassembled WGS sequence"/>
</dbReference>
<feature type="signal peptide" evidence="1">
    <location>
        <begin position="1"/>
        <end position="24"/>
    </location>
</feature>